<evidence type="ECO:0000256" key="9">
    <source>
        <dbReference type="ARBA" id="ARBA00040174"/>
    </source>
</evidence>
<gene>
    <name evidence="13" type="ORF">K490DRAFT_42356</name>
</gene>
<dbReference type="GO" id="GO:0044611">
    <property type="term" value="C:nuclear pore inner ring"/>
    <property type="evidence" value="ECO:0007669"/>
    <property type="project" value="TreeGrafter"/>
</dbReference>
<organism evidence="13 14">
    <name type="scientific">Saccharata proteae CBS 121410</name>
    <dbReference type="NCBI Taxonomy" id="1314787"/>
    <lineage>
        <taxon>Eukaryota</taxon>
        <taxon>Fungi</taxon>
        <taxon>Dikarya</taxon>
        <taxon>Ascomycota</taxon>
        <taxon>Pezizomycotina</taxon>
        <taxon>Dothideomycetes</taxon>
        <taxon>Dothideomycetes incertae sedis</taxon>
        <taxon>Botryosphaeriales</taxon>
        <taxon>Saccharataceae</taxon>
        <taxon>Saccharata</taxon>
    </lineage>
</organism>
<dbReference type="Pfam" id="PF10487">
    <property type="entry name" value="Nup188_N"/>
    <property type="match status" value="1"/>
</dbReference>
<evidence type="ECO:0000256" key="3">
    <source>
        <dbReference type="ARBA" id="ARBA00022816"/>
    </source>
</evidence>
<dbReference type="InterPro" id="IPR048883">
    <property type="entry name" value="Nup188_N-subdom_III"/>
</dbReference>
<feature type="domain" description="Nucleoporin Nup188 N-terminal" evidence="10">
    <location>
        <begin position="102"/>
        <end position="414"/>
    </location>
</feature>
<comment type="caution">
    <text evidence="13">The sequence shown here is derived from an EMBL/GenBank/DDBJ whole genome shotgun (WGS) entry which is preliminary data.</text>
</comment>
<evidence type="ECO:0000259" key="11">
    <source>
        <dbReference type="Pfam" id="PF18378"/>
    </source>
</evidence>
<evidence type="ECO:0000256" key="4">
    <source>
        <dbReference type="ARBA" id="ARBA00022927"/>
    </source>
</evidence>
<protein>
    <recommendedName>
        <fullName evidence="9">Nucleoporin NUP188</fullName>
    </recommendedName>
</protein>
<keyword evidence="7" id="KW-0539">Nucleus</keyword>
<keyword evidence="3" id="KW-0509">mRNA transport</keyword>
<keyword evidence="5" id="KW-0811">Translocation</keyword>
<evidence type="ECO:0000256" key="2">
    <source>
        <dbReference type="ARBA" id="ARBA00022448"/>
    </source>
</evidence>
<feature type="domain" description="Nucleoporin Nup188 N-terminal subdomain III" evidence="12">
    <location>
        <begin position="772"/>
        <end position="1155"/>
    </location>
</feature>
<dbReference type="InterPro" id="IPR044840">
    <property type="entry name" value="Nup188"/>
</dbReference>
<feature type="domain" description="Nuclear pore protein Nup188 C-terminal" evidence="11">
    <location>
        <begin position="1458"/>
        <end position="1830"/>
    </location>
</feature>
<evidence type="ECO:0000256" key="8">
    <source>
        <dbReference type="ARBA" id="ARBA00038387"/>
    </source>
</evidence>
<dbReference type="Gene3D" id="1.25.10.70">
    <property type="match status" value="1"/>
</dbReference>
<name>A0A9P4LWS1_9PEZI</name>
<evidence type="ECO:0000259" key="12">
    <source>
        <dbReference type="Pfam" id="PF21093"/>
    </source>
</evidence>
<keyword evidence="4" id="KW-0653">Protein transport</keyword>
<dbReference type="GO" id="GO:0006606">
    <property type="term" value="P:protein import into nucleus"/>
    <property type="evidence" value="ECO:0007669"/>
    <property type="project" value="TreeGrafter"/>
</dbReference>
<keyword evidence="2" id="KW-0813">Transport</keyword>
<dbReference type="InterPro" id="IPR018864">
    <property type="entry name" value="Nucleoporin_Nup188_N"/>
</dbReference>
<proteinExistence type="inferred from homology"/>
<evidence type="ECO:0000313" key="14">
    <source>
        <dbReference type="Proteomes" id="UP000799776"/>
    </source>
</evidence>
<evidence type="ECO:0000256" key="6">
    <source>
        <dbReference type="ARBA" id="ARBA00023132"/>
    </source>
</evidence>
<accession>A0A9P4LWS1</accession>
<dbReference type="InterPro" id="IPR041634">
    <property type="entry name" value="Nup188_C"/>
</dbReference>
<dbReference type="EMBL" id="ML978720">
    <property type="protein sequence ID" value="KAF2087317.1"/>
    <property type="molecule type" value="Genomic_DNA"/>
</dbReference>
<evidence type="ECO:0000256" key="5">
    <source>
        <dbReference type="ARBA" id="ARBA00023010"/>
    </source>
</evidence>
<dbReference type="GO" id="GO:0006405">
    <property type="term" value="P:RNA export from nucleus"/>
    <property type="evidence" value="ECO:0007669"/>
    <property type="project" value="TreeGrafter"/>
</dbReference>
<reference evidence="13" key="1">
    <citation type="journal article" date="2020" name="Stud. Mycol.">
        <title>101 Dothideomycetes genomes: a test case for predicting lifestyles and emergence of pathogens.</title>
        <authorList>
            <person name="Haridas S."/>
            <person name="Albert R."/>
            <person name="Binder M."/>
            <person name="Bloem J."/>
            <person name="Labutti K."/>
            <person name="Salamov A."/>
            <person name="Andreopoulos B."/>
            <person name="Baker S."/>
            <person name="Barry K."/>
            <person name="Bills G."/>
            <person name="Bluhm B."/>
            <person name="Cannon C."/>
            <person name="Castanera R."/>
            <person name="Culley D."/>
            <person name="Daum C."/>
            <person name="Ezra D."/>
            <person name="Gonzalez J."/>
            <person name="Henrissat B."/>
            <person name="Kuo A."/>
            <person name="Liang C."/>
            <person name="Lipzen A."/>
            <person name="Lutzoni F."/>
            <person name="Magnuson J."/>
            <person name="Mondo S."/>
            <person name="Nolan M."/>
            <person name="Ohm R."/>
            <person name="Pangilinan J."/>
            <person name="Park H.-J."/>
            <person name="Ramirez L."/>
            <person name="Alfaro M."/>
            <person name="Sun H."/>
            <person name="Tritt A."/>
            <person name="Yoshinaga Y."/>
            <person name="Zwiers L.-H."/>
            <person name="Turgeon B."/>
            <person name="Goodwin S."/>
            <person name="Spatafora J."/>
            <person name="Crous P."/>
            <person name="Grigoriev I."/>
        </authorList>
    </citation>
    <scope>NUCLEOTIDE SEQUENCE</scope>
    <source>
        <strain evidence="13">CBS 121410</strain>
    </source>
</reference>
<evidence type="ECO:0000256" key="1">
    <source>
        <dbReference type="ARBA" id="ARBA00004567"/>
    </source>
</evidence>
<comment type="similarity">
    <text evidence="8">Belongs to the Nup188 family.</text>
</comment>
<evidence type="ECO:0000313" key="13">
    <source>
        <dbReference type="EMBL" id="KAF2087317.1"/>
    </source>
</evidence>
<dbReference type="OrthoDB" id="102511at2759"/>
<dbReference type="Pfam" id="PF18378">
    <property type="entry name" value="Nup188_C"/>
    <property type="match status" value="1"/>
</dbReference>
<dbReference type="GO" id="GO:0051028">
    <property type="term" value="P:mRNA transport"/>
    <property type="evidence" value="ECO:0007669"/>
    <property type="project" value="UniProtKB-KW"/>
</dbReference>
<keyword evidence="14" id="KW-1185">Reference proteome</keyword>
<dbReference type="Proteomes" id="UP000799776">
    <property type="component" value="Unassembled WGS sequence"/>
</dbReference>
<dbReference type="GO" id="GO:0017056">
    <property type="term" value="F:structural constituent of nuclear pore"/>
    <property type="evidence" value="ECO:0007669"/>
    <property type="project" value="InterPro"/>
</dbReference>
<sequence>MATQSGDSVLSPPLDKCLSGEHQLLSWKDAFQTLCDFDPATENEPLRQFLTDDSSVAVLSRPLKPFGASTPQSKSSFETKTAAINVTPSDNGQYDITQIKEDSLWLSKETKIDEVAALRVVVLEWQTRPAAQLLSGFTEEETLSVQDAAGGANLGSSTFLPNASILAATAQGIEQTFATFASTDQRRLRLLKIHLSERAHILKINDLLIRLAAKNSNKTSGTGASWLDEASKKLWETQRTAETTGGYVAAIRNRLDGLAEGSGWNVAEEISEEVEESWSLTQLTEAVQILQIFFTIVDADSEVPKSDAVLAWFEFANSYRFFNQFIPQFPSQSGIATLFQALVSVISLAMLRLSPTLTFIEEQLTEGRTVSASERNLYICDPDCVGRITEILIDAAGMAQSPATPAVFAWSIMVQTIKNAVEVVVADREQQNPDSEDHSALEEILESISDVPVDEDVAQYLGKASVVGGEVIDLIANLSLSLAATYSEEVSPRYGMKGVNVRTDAYLGARLRLQFLWLIRDGLFMITYGPTVLSATMSVLSGGQQYWDLADRSPGDLDDPVIDAYRNDEVLLQEIYRQAVLRYPYETVPMLKHSSVLLFAVQADQEGSLLVAHALQHTLHFTQRLPENFNKYESVREEMEQDWIKLQENLPLFSRKSRRSHMQPTTGDELVPFGSWPSDEDMFIPMETEGTVVNSTQRPPIVTWRFEHSALRYLATGLSCVLSGSGLVENGPRFEHRLDVASEFIELLAMLLTASTKAPGKADDEVERNLAAQAILESASDGLGQSQDIVSLIFDIFEENLQKLRDEPGQNIRWELVVNCVHFMHALLVIMPNRVWPFFTRSRLLDLEGAGGSLAAVVQSTEMVIGHYDFLIGCTHLFKALVEDAIRHSVSRKSPTKSVTRFASAVGGGSPEKVMNKVLVSFAKTMVGVFESCPSWRFTFPEQRLNINLLITSTWSDILQHVYGFDDVDPAPQKLTSVLQPTAEYILGVFLAESANDIPTHALINIIYAGTKIAAPGLIGKTPGRWVAQTLSALSFSTLLLQTGVLLGRPISHLEKQLFKAAPLLARLSIAHSSFKVPVVQLLETLVTSAARGDNEPPSLLGHLGPETAKSFLSVISTLGGPFNDTEVEISIWRLLSAVVSNKQQWFAIYILTGKTPRDTLKKGSTSSTRPRGKPLLQTALDQLCTIESLPPWKAAAMLEFISLSQNNWPWAMTDMHKHRTFLHSIMDFINKLNPPSQSASPESLATDCIKIHMASLVADIGAMCLHYSRQIGDVKPAQHVISRLEYLVKCGVQVPQYNFSLQTSLKKNLEERFPGIKLTNFKKTRLQRTEFGENYFYDIPYAAKVLGFHQSWRGVRNQGFAEEFRRANVNLSLVEAQIMLMKSWKLLALELGNIVKKDHRLESILARVVEDCLKANQDLNVPQGLFDRLIHIRAEFAFVLLQRLVSANCNNEQMRSLIGVAWNTIRSSNQNFETAFADENADYYRSLVRILFLTLQPHLSGPDPSKKVDGMPKGLKQSVPSIAPLLQEILFQVVAGGLRSLAAQVHEDRQRCSPADFVLISALLQTILRIPGMQALHGQISLLFANNNTSRFALSLFTWSDQLMVDGDPIYGEVSILFLLELSHIFPLAETLAVEGILSQLSTAKVLRYYQHPLGMGPFDNPPRLHSIWTRGILPLCLNLLDAVGPPVASEIATFLNQFPNQLARASSGAGSRATSNKANPNADAMTLSIASEVQSLSLISIILERFRVAGAATAAGVDIPPLAWDRAVAKEEVENWLSSRRTLRDRIMPVTEKEVEFVKMRAVDPGSGAENRLEERVVRELEGALACLNADIGGG</sequence>
<comment type="subcellular location">
    <subcellularLocation>
        <location evidence="1">Nucleus</location>
        <location evidence="1">Nuclear pore complex</location>
    </subcellularLocation>
</comment>
<dbReference type="Pfam" id="PF21094">
    <property type="entry name" value="Nup188_SH3-like"/>
    <property type="match status" value="1"/>
</dbReference>
<dbReference type="PANTHER" id="PTHR31431:SF1">
    <property type="entry name" value="NUCLEOPORIN NUP188"/>
    <property type="match status" value="1"/>
</dbReference>
<keyword evidence="6" id="KW-0906">Nuclear pore complex</keyword>
<dbReference type="Pfam" id="PF21093">
    <property type="entry name" value="Nup188_N-subdom_III"/>
    <property type="match status" value="1"/>
</dbReference>
<evidence type="ECO:0000259" key="10">
    <source>
        <dbReference type="Pfam" id="PF10487"/>
    </source>
</evidence>
<evidence type="ECO:0000256" key="7">
    <source>
        <dbReference type="ARBA" id="ARBA00023242"/>
    </source>
</evidence>
<dbReference type="PANTHER" id="PTHR31431">
    <property type="entry name" value="NUCLEOPORIN NUP188 HOMOLOG"/>
    <property type="match status" value="1"/>
</dbReference>